<accession>A0A2T2ZWU8</accession>
<evidence type="ECO:0000313" key="2">
    <source>
        <dbReference type="EMBL" id="PSR78667.1"/>
    </source>
</evidence>
<dbReference type="AlphaFoldDB" id="A0A2T2ZWU8"/>
<feature type="compositionally biased region" description="Pro residues" evidence="1">
    <location>
        <begin position="331"/>
        <end position="357"/>
    </location>
</feature>
<feature type="compositionally biased region" description="Low complexity" evidence="1">
    <location>
        <begin position="86"/>
        <end position="97"/>
    </location>
</feature>
<dbReference type="EMBL" id="KZ678598">
    <property type="protein sequence ID" value="PSR78667.1"/>
    <property type="molecule type" value="Genomic_DNA"/>
</dbReference>
<dbReference type="STRING" id="2025994.A0A2T2ZWU8"/>
<sequence length="494" mass="50546">MSYDTSHLNVVGTGSRDDELFTTPSTDPTPDRHPSVLRPGGHASPLNVPAALRPGAGRPSRTPSPMGTPQPTASPYASPPAVTYKAYAPPSASGPAARQDSSEALSDEIEGYFTKLQVAPLAIRKTPSPEPALSGPAGSRPGASHSRTSSLEGRCVSPPVPPKERIPVEEGRPAVSLMSELDAAPAVHEQQTSYATSPPAIASSPLPPPPPPATEAYFDEPEHPDEPPPAYEEMQSMPPPPEKVPISYQPPPNEESPAGPSATVTAPEALPSPLAASGSGPTVDVPSDTVAGKASANEEDDIYGASDDEHKPQESASSAAAQQQPGTADVVPPPLPPRPTPSPVMPGAFPPPPPPRPAGASSSSSSPPPGKYKASGAAATSAAGVGGSVAGVGQSSSLHQARKALEKGIGHLIDKAKEHQAAREQQQQHKQQNARKSHHGTSASTAAAACAKGKRRASPDGAKGSATTEQGHVAQVSSDEHVLGLRWEAEQSFV</sequence>
<evidence type="ECO:0000313" key="3">
    <source>
        <dbReference type="Proteomes" id="UP000241462"/>
    </source>
</evidence>
<protein>
    <submittedName>
        <fullName evidence="2">Uncharacterized protein</fullName>
    </submittedName>
</protein>
<evidence type="ECO:0000256" key="1">
    <source>
        <dbReference type="SAM" id="MobiDB-lite"/>
    </source>
</evidence>
<organism evidence="2 3">
    <name type="scientific">Coniella lustricola</name>
    <dbReference type="NCBI Taxonomy" id="2025994"/>
    <lineage>
        <taxon>Eukaryota</taxon>
        <taxon>Fungi</taxon>
        <taxon>Dikarya</taxon>
        <taxon>Ascomycota</taxon>
        <taxon>Pezizomycotina</taxon>
        <taxon>Sordariomycetes</taxon>
        <taxon>Sordariomycetidae</taxon>
        <taxon>Diaporthales</taxon>
        <taxon>Schizoparmaceae</taxon>
        <taxon>Coniella</taxon>
    </lineage>
</organism>
<feature type="compositionally biased region" description="Basic and acidic residues" evidence="1">
    <location>
        <begin position="162"/>
        <end position="172"/>
    </location>
</feature>
<feature type="compositionally biased region" description="Low complexity" evidence="1">
    <location>
        <begin position="315"/>
        <end position="324"/>
    </location>
</feature>
<feature type="compositionally biased region" description="Polar residues" evidence="1">
    <location>
        <begin position="61"/>
        <end position="75"/>
    </location>
</feature>
<dbReference type="Proteomes" id="UP000241462">
    <property type="component" value="Unassembled WGS sequence"/>
</dbReference>
<reference evidence="2 3" key="1">
    <citation type="journal article" date="2018" name="Mycol. Prog.">
        <title>Coniella lustricola, a new species from submerged detritus.</title>
        <authorList>
            <person name="Raudabaugh D.B."/>
            <person name="Iturriaga T."/>
            <person name="Carver A."/>
            <person name="Mondo S."/>
            <person name="Pangilinan J."/>
            <person name="Lipzen A."/>
            <person name="He G."/>
            <person name="Amirebrahimi M."/>
            <person name="Grigoriev I.V."/>
            <person name="Miller A.N."/>
        </authorList>
    </citation>
    <scope>NUCLEOTIDE SEQUENCE [LARGE SCALE GENOMIC DNA]</scope>
    <source>
        <strain evidence="2 3">B22-T-1</strain>
    </source>
</reference>
<feature type="compositionally biased region" description="Low complexity" evidence="1">
    <location>
        <begin position="440"/>
        <end position="451"/>
    </location>
</feature>
<keyword evidence="3" id="KW-1185">Reference proteome</keyword>
<feature type="compositionally biased region" description="Basic and acidic residues" evidence="1">
    <location>
        <begin position="403"/>
        <end position="422"/>
    </location>
</feature>
<feature type="region of interest" description="Disordered" evidence="1">
    <location>
        <begin position="1"/>
        <end position="105"/>
    </location>
</feature>
<dbReference type="OrthoDB" id="5237053at2759"/>
<name>A0A2T2ZWU8_9PEZI</name>
<gene>
    <name evidence="2" type="ORF">BD289DRAFT_116950</name>
</gene>
<proteinExistence type="predicted"/>
<feature type="compositionally biased region" description="Low complexity" evidence="1">
    <location>
        <begin position="269"/>
        <end position="281"/>
    </location>
</feature>
<feature type="compositionally biased region" description="Pro residues" evidence="1">
    <location>
        <begin position="237"/>
        <end position="254"/>
    </location>
</feature>
<feature type="region of interest" description="Disordered" evidence="1">
    <location>
        <begin position="122"/>
        <end position="482"/>
    </location>
</feature>
<feature type="compositionally biased region" description="Low complexity" evidence="1">
    <location>
        <begin position="374"/>
        <end position="383"/>
    </location>
</feature>
<feature type="compositionally biased region" description="Low complexity" evidence="1">
    <location>
        <begin position="192"/>
        <end position="204"/>
    </location>
</feature>
<dbReference type="InParanoid" id="A0A2T2ZWU8"/>